<keyword evidence="1 3" id="KW-0808">Transferase</keyword>
<dbReference type="EMBL" id="QPJT01000037">
    <property type="protein sequence ID" value="RCX09305.1"/>
    <property type="molecule type" value="Genomic_DNA"/>
</dbReference>
<dbReference type="InterPro" id="IPR004839">
    <property type="entry name" value="Aminotransferase_I/II_large"/>
</dbReference>
<dbReference type="InterPro" id="IPR004838">
    <property type="entry name" value="NHTrfase_class1_PyrdxlP-BS"/>
</dbReference>
<sequence length="393" mass="43461">MISQKIAVNVKNGSMIRAMFEEGEKLRKIYGDDKVYDFSLGNPDLEPPEAVRSSLKNLICGDEPDLHKYMNNAGYADVRFKIAGHISEETGLSLTHEHIIMTCGAAGGLNVVLKTLLDPGQEVVIFSPFFGEYRFYIDNCNGKTVICKTAPDVFLPVMEELEACITPNTKAIILNSPNNPTGVIYNEDVLRQINSVLEAKQKEFGTTIYVVSDEPYTKLVYDGSSIPSILSIFKNSIAVNSYSKSLALPGARIGYIAVNPCIDDIELLIGGIVFCNRTLGFVNAPGIFQRVVAEALESSIDIEEYQKRRDMLYNHLTSLGFSCKKPQGAFYLFPKSPIPDDVEFKNHAAKHNILLVPGSGFGYPGYFRIAYCTSLKTIENSLPAFEALAKEFM</sequence>
<dbReference type="Gene3D" id="3.40.640.10">
    <property type="entry name" value="Type I PLP-dependent aspartate aminotransferase-like (Major domain)"/>
    <property type="match status" value="1"/>
</dbReference>
<dbReference type="OrthoDB" id="9802328at2"/>
<dbReference type="PANTHER" id="PTHR42691:SF1">
    <property type="entry name" value="ASPARTATE AMINOTRANSFERASE YHDR-RELATED"/>
    <property type="match status" value="1"/>
</dbReference>
<dbReference type="PANTHER" id="PTHR42691">
    <property type="entry name" value="ASPARTATE AMINOTRANSFERASE YHDR-RELATED"/>
    <property type="match status" value="1"/>
</dbReference>
<dbReference type="PROSITE" id="PS00105">
    <property type="entry name" value="AA_TRANSFER_CLASS_1"/>
    <property type="match status" value="1"/>
</dbReference>
<dbReference type="AlphaFoldDB" id="A0A369AJQ8"/>
<dbReference type="Pfam" id="PF00155">
    <property type="entry name" value="Aminotran_1_2"/>
    <property type="match status" value="1"/>
</dbReference>
<evidence type="ECO:0000256" key="1">
    <source>
        <dbReference type="RuleBase" id="RU000481"/>
    </source>
</evidence>
<dbReference type="Proteomes" id="UP000253034">
    <property type="component" value="Unassembled WGS sequence"/>
</dbReference>
<dbReference type="SUPFAM" id="SSF53383">
    <property type="entry name" value="PLP-dependent transferases"/>
    <property type="match status" value="1"/>
</dbReference>
<organism evidence="3 4">
    <name type="scientific">Anaerobacterium chartisolvens</name>
    <dbReference type="NCBI Taxonomy" id="1297424"/>
    <lineage>
        <taxon>Bacteria</taxon>
        <taxon>Bacillati</taxon>
        <taxon>Bacillota</taxon>
        <taxon>Clostridia</taxon>
        <taxon>Eubacteriales</taxon>
        <taxon>Oscillospiraceae</taxon>
        <taxon>Anaerobacterium</taxon>
    </lineage>
</organism>
<dbReference type="InterPro" id="IPR015424">
    <property type="entry name" value="PyrdxlP-dep_Trfase"/>
</dbReference>
<dbReference type="EC" id="2.6.1.-" evidence="1"/>
<evidence type="ECO:0000313" key="3">
    <source>
        <dbReference type="EMBL" id="RCX09305.1"/>
    </source>
</evidence>
<proteinExistence type="inferred from homology"/>
<dbReference type="Gene3D" id="3.90.1150.10">
    <property type="entry name" value="Aspartate Aminotransferase, domain 1"/>
    <property type="match status" value="2"/>
</dbReference>
<gene>
    <name evidence="3" type="ORF">DFR58_13719</name>
</gene>
<keyword evidence="4" id="KW-1185">Reference proteome</keyword>
<evidence type="ECO:0000259" key="2">
    <source>
        <dbReference type="Pfam" id="PF00155"/>
    </source>
</evidence>
<dbReference type="NCBIfam" id="NF005305">
    <property type="entry name" value="PRK06836.1"/>
    <property type="match status" value="1"/>
</dbReference>
<dbReference type="GO" id="GO:0008483">
    <property type="term" value="F:transaminase activity"/>
    <property type="evidence" value="ECO:0007669"/>
    <property type="project" value="UniProtKB-KW"/>
</dbReference>
<dbReference type="InterPro" id="IPR015422">
    <property type="entry name" value="PyrdxlP-dep_Trfase_small"/>
</dbReference>
<dbReference type="RefSeq" id="WP_114299983.1">
    <property type="nucleotide sequence ID" value="NZ_QPJT01000037.1"/>
</dbReference>
<accession>A0A369AJQ8</accession>
<name>A0A369AJQ8_9FIRM</name>
<keyword evidence="1 3" id="KW-0032">Aminotransferase</keyword>
<reference evidence="3 4" key="1">
    <citation type="submission" date="2018-07" db="EMBL/GenBank/DDBJ databases">
        <title>Genomic Encyclopedia of Type Strains, Phase IV (KMG-IV): sequencing the most valuable type-strain genomes for metagenomic binning, comparative biology and taxonomic classification.</title>
        <authorList>
            <person name="Goeker M."/>
        </authorList>
    </citation>
    <scope>NUCLEOTIDE SEQUENCE [LARGE SCALE GENOMIC DNA]</scope>
    <source>
        <strain evidence="3 4">DSM 27016</strain>
    </source>
</reference>
<feature type="domain" description="Aminotransferase class I/classII large" evidence="2">
    <location>
        <begin position="34"/>
        <end position="380"/>
    </location>
</feature>
<evidence type="ECO:0000313" key="4">
    <source>
        <dbReference type="Proteomes" id="UP000253034"/>
    </source>
</evidence>
<dbReference type="CDD" id="cd00609">
    <property type="entry name" value="AAT_like"/>
    <property type="match status" value="1"/>
</dbReference>
<dbReference type="GO" id="GO:0030170">
    <property type="term" value="F:pyridoxal phosphate binding"/>
    <property type="evidence" value="ECO:0007669"/>
    <property type="project" value="InterPro"/>
</dbReference>
<comment type="cofactor">
    <cofactor evidence="1">
        <name>pyridoxal 5'-phosphate</name>
        <dbReference type="ChEBI" id="CHEBI:597326"/>
    </cofactor>
</comment>
<dbReference type="InterPro" id="IPR015421">
    <property type="entry name" value="PyrdxlP-dep_Trfase_major"/>
</dbReference>
<comment type="similarity">
    <text evidence="1">Belongs to the class-I pyridoxal-phosphate-dependent aminotransferase family.</text>
</comment>
<protein>
    <recommendedName>
        <fullName evidence="1">Aminotransferase</fullName>
        <ecNumber evidence="1">2.6.1.-</ecNumber>
    </recommendedName>
</protein>
<comment type="caution">
    <text evidence="3">The sequence shown here is derived from an EMBL/GenBank/DDBJ whole genome shotgun (WGS) entry which is preliminary data.</text>
</comment>